<dbReference type="Proteomes" id="UP000064893">
    <property type="component" value="Chromosome"/>
</dbReference>
<organism evidence="1 2">
    <name type="scientific">Salinivirga cyanobacteriivorans</name>
    <dbReference type="NCBI Taxonomy" id="1307839"/>
    <lineage>
        <taxon>Bacteria</taxon>
        <taxon>Pseudomonadati</taxon>
        <taxon>Bacteroidota</taxon>
        <taxon>Bacteroidia</taxon>
        <taxon>Bacteroidales</taxon>
        <taxon>Salinivirgaceae</taxon>
        <taxon>Salinivirga</taxon>
    </lineage>
</organism>
<dbReference type="AlphaFoldDB" id="A0A0S2HVW1"/>
<gene>
    <name evidence="1" type="ORF">L21SP5_00527</name>
</gene>
<name>A0A0S2HVW1_9BACT</name>
<sequence>MLSPDFPPVVGLKFCFVFGSTESPLGAKLMTKGNDPKMKSRRL</sequence>
<evidence type="ECO:0000313" key="2">
    <source>
        <dbReference type="Proteomes" id="UP000064893"/>
    </source>
</evidence>
<dbReference type="KEGG" id="blq:L21SP5_00527"/>
<keyword evidence="2" id="KW-1185">Reference proteome</keyword>
<dbReference type="EMBL" id="CP013118">
    <property type="protein sequence ID" value="ALO14203.1"/>
    <property type="molecule type" value="Genomic_DNA"/>
</dbReference>
<protein>
    <submittedName>
        <fullName evidence="1">Uncharacterized protein</fullName>
    </submittedName>
</protein>
<proteinExistence type="predicted"/>
<accession>A0A0S2HVW1</accession>
<reference evidence="1 2" key="1">
    <citation type="submission" date="2015-11" db="EMBL/GenBank/DDBJ databases">
        <title>Description and complete genome sequence of a novel strain predominating in hypersaline microbial mats and representing a new family of the Bacteriodetes phylum.</title>
        <authorList>
            <person name="Spring S."/>
            <person name="Bunk B."/>
            <person name="Sproer C."/>
            <person name="Klenk H.-P."/>
        </authorList>
    </citation>
    <scope>NUCLEOTIDE SEQUENCE [LARGE SCALE GENOMIC DNA]</scope>
    <source>
        <strain evidence="1 2">L21-Spi-D4</strain>
    </source>
</reference>
<evidence type="ECO:0000313" key="1">
    <source>
        <dbReference type="EMBL" id="ALO14203.1"/>
    </source>
</evidence>